<dbReference type="PANTHER" id="PTHR47290">
    <property type="entry name" value="RING FINGER PROTEIN"/>
    <property type="match status" value="1"/>
</dbReference>
<dbReference type="PANTHER" id="PTHR47290:SF6">
    <property type="entry name" value="UBIQUITIN-LIKE DOMAIN-CONTAINING PROTEIN"/>
    <property type="match status" value="1"/>
</dbReference>
<dbReference type="Proteomes" id="UP001341840">
    <property type="component" value="Unassembled WGS sequence"/>
</dbReference>
<proteinExistence type="predicted"/>
<accession>A0ABU6Z9V0</accession>
<comment type="caution">
    <text evidence="2">The sequence shown here is derived from an EMBL/GenBank/DDBJ whole genome shotgun (WGS) entry which is preliminary data.</text>
</comment>
<feature type="region of interest" description="Disordered" evidence="1">
    <location>
        <begin position="1"/>
        <end position="35"/>
    </location>
</feature>
<sequence>MASSSRSHLKNTNFVEQEKEHLHSQRHGQKQEKEEENWLKLGLGLGSRSDIINTSFNNQVLLHHHHGSRNNPQFLLCCSDPSPSSSSHVGDEHHDDQEMVKLGLGLGFQQDSRLLGVRDNKVEPTIGYGNSLLLGSSKDHYRDDDDDDGNGMVKLWVPSWQIESSMVDPCGGGDGDSHHYKCGLWFTLRPSTNREGEALPQIPKAYIRIRDENMTVFMVKKYLVRKLGLSNEAEIDISCMGESLSHIQTLKQVRDAVWIPRLLESLDSTTFSIGDYSNHNNYDPSLNHIMSLLYRKHCFLN</sequence>
<evidence type="ECO:0000256" key="1">
    <source>
        <dbReference type="SAM" id="MobiDB-lite"/>
    </source>
</evidence>
<gene>
    <name evidence="2" type="ORF">PIB30_029611</name>
</gene>
<organism evidence="2 3">
    <name type="scientific">Stylosanthes scabra</name>
    <dbReference type="NCBI Taxonomy" id="79078"/>
    <lineage>
        <taxon>Eukaryota</taxon>
        <taxon>Viridiplantae</taxon>
        <taxon>Streptophyta</taxon>
        <taxon>Embryophyta</taxon>
        <taxon>Tracheophyta</taxon>
        <taxon>Spermatophyta</taxon>
        <taxon>Magnoliopsida</taxon>
        <taxon>eudicotyledons</taxon>
        <taxon>Gunneridae</taxon>
        <taxon>Pentapetalae</taxon>
        <taxon>rosids</taxon>
        <taxon>fabids</taxon>
        <taxon>Fabales</taxon>
        <taxon>Fabaceae</taxon>
        <taxon>Papilionoideae</taxon>
        <taxon>50 kb inversion clade</taxon>
        <taxon>dalbergioids sensu lato</taxon>
        <taxon>Dalbergieae</taxon>
        <taxon>Pterocarpus clade</taxon>
        <taxon>Stylosanthes</taxon>
    </lineage>
</organism>
<reference evidence="2 3" key="1">
    <citation type="journal article" date="2023" name="Plants (Basel)">
        <title>Bridging the Gap: Combining Genomics and Transcriptomics Approaches to Understand Stylosanthes scabra, an Orphan Legume from the Brazilian Caatinga.</title>
        <authorList>
            <person name="Ferreira-Neto J.R.C."/>
            <person name="da Silva M.D."/>
            <person name="Binneck E."/>
            <person name="de Melo N.F."/>
            <person name="da Silva R.H."/>
            <person name="de Melo A.L.T.M."/>
            <person name="Pandolfi V."/>
            <person name="Bustamante F.O."/>
            <person name="Brasileiro-Vidal A.C."/>
            <person name="Benko-Iseppon A.M."/>
        </authorList>
    </citation>
    <scope>NUCLEOTIDE SEQUENCE [LARGE SCALE GENOMIC DNA]</scope>
    <source>
        <tissue evidence="2">Leaves</tissue>
    </source>
</reference>
<evidence type="ECO:0000313" key="2">
    <source>
        <dbReference type="EMBL" id="MED6218766.1"/>
    </source>
</evidence>
<keyword evidence="3" id="KW-1185">Reference proteome</keyword>
<name>A0ABU6Z9V0_9FABA</name>
<dbReference type="Gene3D" id="3.10.20.90">
    <property type="entry name" value="Phosphatidylinositol 3-kinase Catalytic Subunit, Chain A, domain 1"/>
    <property type="match status" value="1"/>
</dbReference>
<evidence type="ECO:0000313" key="3">
    <source>
        <dbReference type="Proteomes" id="UP001341840"/>
    </source>
</evidence>
<dbReference type="EMBL" id="JASCZI010271981">
    <property type="protein sequence ID" value="MED6218766.1"/>
    <property type="molecule type" value="Genomic_DNA"/>
</dbReference>
<feature type="compositionally biased region" description="Polar residues" evidence="1">
    <location>
        <begin position="1"/>
        <end position="15"/>
    </location>
</feature>
<feature type="compositionally biased region" description="Basic and acidic residues" evidence="1">
    <location>
        <begin position="16"/>
        <end position="35"/>
    </location>
</feature>
<dbReference type="InterPro" id="IPR044171">
    <property type="entry name" value="LAX2-like"/>
</dbReference>
<protein>
    <submittedName>
        <fullName evidence="2">Uncharacterized protein</fullName>
    </submittedName>
</protein>